<feature type="transmembrane region" description="Helical" evidence="1">
    <location>
        <begin position="89"/>
        <end position="108"/>
    </location>
</feature>
<evidence type="ECO:0000313" key="2">
    <source>
        <dbReference type="EMBL" id="EAR84298.2"/>
    </source>
</evidence>
<keyword evidence="3" id="KW-1185">Reference proteome</keyword>
<accession>I7MFU1</accession>
<dbReference type="EMBL" id="GG662447">
    <property type="protein sequence ID" value="EAR84298.2"/>
    <property type="molecule type" value="Genomic_DNA"/>
</dbReference>
<gene>
    <name evidence="2" type="ORF">TTHERM_00716040</name>
</gene>
<protein>
    <submittedName>
        <fullName evidence="2">Transmembrane protein, putative</fullName>
    </submittedName>
</protein>
<dbReference type="GeneID" id="7845552"/>
<reference evidence="3" key="1">
    <citation type="journal article" date="2006" name="PLoS Biol.">
        <title>Macronuclear genome sequence of the ciliate Tetrahymena thermophila, a model eukaryote.</title>
        <authorList>
            <person name="Eisen J.A."/>
            <person name="Coyne R.S."/>
            <person name="Wu M."/>
            <person name="Wu D."/>
            <person name="Thiagarajan M."/>
            <person name="Wortman J.R."/>
            <person name="Badger J.H."/>
            <person name="Ren Q."/>
            <person name="Amedeo P."/>
            <person name="Jones K.M."/>
            <person name="Tallon L.J."/>
            <person name="Delcher A.L."/>
            <person name="Salzberg S.L."/>
            <person name="Silva J.C."/>
            <person name="Haas B.J."/>
            <person name="Majoros W.H."/>
            <person name="Farzad M."/>
            <person name="Carlton J.M."/>
            <person name="Smith R.K. Jr."/>
            <person name="Garg J."/>
            <person name="Pearlman R.E."/>
            <person name="Karrer K.M."/>
            <person name="Sun L."/>
            <person name="Manning G."/>
            <person name="Elde N.C."/>
            <person name="Turkewitz A.P."/>
            <person name="Asai D.J."/>
            <person name="Wilkes D.E."/>
            <person name="Wang Y."/>
            <person name="Cai H."/>
            <person name="Collins K."/>
            <person name="Stewart B.A."/>
            <person name="Lee S.R."/>
            <person name="Wilamowska K."/>
            <person name="Weinberg Z."/>
            <person name="Ruzzo W.L."/>
            <person name="Wloga D."/>
            <person name="Gaertig J."/>
            <person name="Frankel J."/>
            <person name="Tsao C.-C."/>
            <person name="Gorovsky M.A."/>
            <person name="Keeling P.J."/>
            <person name="Waller R.F."/>
            <person name="Patron N.J."/>
            <person name="Cherry J.M."/>
            <person name="Stover N.A."/>
            <person name="Krieger C.J."/>
            <person name="del Toro C."/>
            <person name="Ryder H.F."/>
            <person name="Williamson S.C."/>
            <person name="Barbeau R.A."/>
            <person name="Hamilton E.P."/>
            <person name="Orias E."/>
        </authorList>
    </citation>
    <scope>NUCLEOTIDE SEQUENCE [LARGE SCALE GENOMIC DNA]</scope>
    <source>
        <strain evidence="3">SB210</strain>
    </source>
</reference>
<organism evidence="2 3">
    <name type="scientific">Tetrahymena thermophila (strain SB210)</name>
    <dbReference type="NCBI Taxonomy" id="312017"/>
    <lineage>
        <taxon>Eukaryota</taxon>
        <taxon>Sar</taxon>
        <taxon>Alveolata</taxon>
        <taxon>Ciliophora</taxon>
        <taxon>Intramacronucleata</taxon>
        <taxon>Oligohymenophorea</taxon>
        <taxon>Hymenostomatida</taxon>
        <taxon>Tetrahymenina</taxon>
        <taxon>Tetrahymenidae</taxon>
        <taxon>Tetrahymena</taxon>
    </lineage>
</organism>
<keyword evidence="1 2" id="KW-0812">Transmembrane</keyword>
<evidence type="ECO:0000256" key="1">
    <source>
        <dbReference type="SAM" id="Phobius"/>
    </source>
</evidence>
<dbReference type="AlphaFoldDB" id="I7MFU1"/>
<dbReference type="KEGG" id="tet:TTHERM_00716040"/>
<keyword evidence="1" id="KW-0472">Membrane</keyword>
<name>I7MFU1_TETTS</name>
<evidence type="ECO:0000313" key="3">
    <source>
        <dbReference type="Proteomes" id="UP000009168"/>
    </source>
</evidence>
<sequence length="224" mass="26539">MLYARKKIINLISIYLQPQNKSKQYNFKNHQKVNFIQFIYFFCVFTNDCSDTYYLLRLKSESDINQYKLQKLASKKKVKQSYQMNPKQAVNSIAGIICFAVLLLLFWWSHHHRPHDKDYHPPTADKRWTVYNHEVCRNACPVAECTTDDCVAAFNAFDKYSQDDSNCQGFWSWFETAQADDLLPDSFYYCGHGKKNEWQKNAQSNSQYLQIWQCNWGPNCSEQQ</sequence>
<dbReference type="InParanoid" id="I7MFU1"/>
<dbReference type="Proteomes" id="UP000009168">
    <property type="component" value="Unassembled WGS sequence"/>
</dbReference>
<dbReference type="RefSeq" id="XP_001031961.2">
    <property type="nucleotide sequence ID" value="XM_001031961.3"/>
</dbReference>
<proteinExistence type="predicted"/>
<keyword evidence="1" id="KW-1133">Transmembrane helix</keyword>